<organism evidence="1 2">
    <name type="scientific">Halorussus caseinilyticus</name>
    <dbReference type="NCBI Taxonomy" id="3034025"/>
    <lineage>
        <taxon>Archaea</taxon>
        <taxon>Methanobacteriati</taxon>
        <taxon>Methanobacteriota</taxon>
        <taxon>Stenosarchaea group</taxon>
        <taxon>Halobacteria</taxon>
        <taxon>Halobacteriales</taxon>
        <taxon>Haladaptataceae</taxon>
        <taxon>Halorussus</taxon>
    </lineage>
</organism>
<dbReference type="PANTHER" id="PTHR43747">
    <property type="entry name" value="FAD-BINDING PROTEIN"/>
    <property type="match status" value="1"/>
</dbReference>
<dbReference type="InterPro" id="IPR006905">
    <property type="entry name" value="Flavin_halogenase"/>
</dbReference>
<gene>
    <name evidence="1" type="ORF">ACFQJ6_15845</name>
</gene>
<dbReference type="PANTHER" id="PTHR43747:SF4">
    <property type="entry name" value="FLAVIN-DEPENDENT TRYPTOPHAN HALOGENASE"/>
    <property type="match status" value="1"/>
</dbReference>
<proteinExistence type="predicted"/>
<protein>
    <submittedName>
        <fullName evidence="1">Tryptophan 7-halogenase</fullName>
    </submittedName>
</protein>
<dbReference type="InterPro" id="IPR050816">
    <property type="entry name" value="Flavin-dep_Halogenase_NPB"/>
</dbReference>
<dbReference type="SUPFAM" id="SSF51905">
    <property type="entry name" value="FAD/NAD(P)-binding domain"/>
    <property type="match status" value="1"/>
</dbReference>
<dbReference type="InterPro" id="IPR036188">
    <property type="entry name" value="FAD/NAD-bd_sf"/>
</dbReference>
<dbReference type="Proteomes" id="UP001596407">
    <property type="component" value="Unassembled WGS sequence"/>
</dbReference>
<accession>A0ABD5WUA8</accession>
<dbReference type="RefSeq" id="WP_382210424.1">
    <property type="nucleotide sequence ID" value="NZ_JBHSZH010000005.1"/>
</dbReference>
<name>A0ABD5WUA8_9EURY</name>
<evidence type="ECO:0000313" key="2">
    <source>
        <dbReference type="Proteomes" id="UP001596407"/>
    </source>
</evidence>
<comment type="caution">
    <text evidence="1">The sequence shown here is derived from an EMBL/GenBank/DDBJ whole genome shotgun (WGS) entry which is preliminary data.</text>
</comment>
<dbReference type="Pfam" id="PF04820">
    <property type="entry name" value="Trp_halogenase"/>
    <property type="match status" value="1"/>
</dbReference>
<evidence type="ECO:0000313" key="1">
    <source>
        <dbReference type="EMBL" id="MFC7081358.1"/>
    </source>
</evidence>
<reference evidence="1 2" key="1">
    <citation type="journal article" date="2019" name="Int. J. Syst. Evol. Microbiol.">
        <title>The Global Catalogue of Microorganisms (GCM) 10K type strain sequencing project: providing services to taxonomists for standard genome sequencing and annotation.</title>
        <authorList>
            <consortium name="The Broad Institute Genomics Platform"/>
            <consortium name="The Broad Institute Genome Sequencing Center for Infectious Disease"/>
            <person name="Wu L."/>
            <person name="Ma J."/>
        </authorList>
    </citation>
    <scope>NUCLEOTIDE SEQUENCE [LARGE SCALE GENOMIC DNA]</scope>
    <source>
        <strain evidence="1 2">DT72</strain>
    </source>
</reference>
<keyword evidence="2" id="KW-1185">Reference proteome</keyword>
<dbReference type="EMBL" id="JBHSZH010000005">
    <property type="protein sequence ID" value="MFC7081358.1"/>
    <property type="molecule type" value="Genomic_DNA"/>
</dbReference>
<dbReference type="AlphaFoldDB" id="A0ABD5WUA8"/>
<dbReference type="Gene3D" id="3.50.50.60">
    <property type="entry name" value="FAD/NAD(P)-binding domain"/>
    <property type="match status" value="1"/>
</dbReference>
<sequence length="435" mass="50849">MLHGVLDIDEDRFIEEAKPVWKASIHFEDWCGRDSFHLPFDDDLFPLTEKSDQQLEEMYYRYRNHEYRTPNTEFVEQGKTPFKSKDGDRYPHISYHLSLKRFNDLLEDLCEEREIELIDDRIEEVRVEDEEIATIASDATEYDADLYVDATGFKRLLMRNLDNEYNHFDLPIDAAVVAQTDLPLSEVVPATVIESGEAGWFWQIDTYDCRDLGYVYSSSHMSAEEAKAEMMETRKEDISEADIQEYEFESGYYEKAWVGNCVAVGNALGFIEPLQSTALTQSALFAKKFAELVEKGYQLNNQGVRSLYNTFTSRAWRDVYEYISIHYKHAPGGTEFWEDVQSVNSEKTVPQYTHYQQNGFHLHQELDKGLEVPLGPFRFPHWAYFRVLRGFGVESEFYQNLDLDVRPEIASAIDESYEEIQKSVEEYLSYDEFYG</sequence>